<dbReference type="HOGENOM" id="CLU_3410760_0_0_1"/>
<dbReference type="Proteomes" id="UP000007060">
    <property type="component" value="Unassembled WGS sequence"/>
</dbReference>
<sequence length="29" mass="3534">MKRSYKTLPTYFFSFFGPFKERAVFLLVL</sequence>
<name>A6ZZB1_YEAS7</name>
<comment type="caution">
    <text evidence="1">The sequence shown here is derived from an EMBL/GenBank/DDBJ whole genome shotgun (WGS) entry which is preliminary data.</text>
</comment>
<reference evidence="1 2" key="1">
    <citation type="journal article" date="2007" name="Proc. Natl. Acad. Sci. U.S.A.">
        <title>Genome sequencing and comparative analysis of Saccharomyces cerevisiae strain YJM789.</title>
        <authorList>
            <person name="Wei W."/>
            <person name="McCusker J.H."/>
            <person name="Hyman R.W."/>
            <person name="Jones T."/>
            <person name="Ning Y."/>
            <person name="Cao Z."/>
            <person name="Gu Z."/>
            <person name="Bruno D."/>
            <person name="Miranda M."/>
            <person name="Nguyen M."/>
            <person name="Wilhelmy J."/>
            <person name="Komp C."/>
            <person name="Tamse R."/>
            <person name="Wang X."/>
            <person name="Jia P."/>
            <person name="Luedi P."/>
            <person name="Oefner P.J."/>
            <person name="David L."/>
            <person name="Dietrich F.S."/>
            <person name="Li Y."/>
            <person name="Davis R.W."/>
            <person name="Steinmetz L.M."/>
        </authorList>
    </citation>
    <scope>NUCLEOTIDE SEQUENCE [LARGE SCALE GENOMIC DNA]</scope>
    <source>
        <strain evidence="1 2">YJM789</strain>
    </source>
</reference>
<organism evidence="1 2">
    <name type="scientific">Saccharomyces cerevisiae (strain YJM789)</name>
    <name type="common">Baker's yeast</name>
    <dbReference type="NCBI Taxonomy" id="307796"/>
    <lineage>
        <taxon>Eukaryota</taxon>
        <taxon>Fungi</taxon>
        <taxon>Dikarya</taxon>
        <taxon>Ascomycota</taxon>
        <taxon>Saccharomycotina</taxon>
        <taxon>Saccharomycetes</taxon>
        <taxon>Saccharomycetales</taxon>
        <taxon>Saccharomycetaceae</taxon>
        <taxon>Saccharomyces</taxon>
    </lineage>
</organism>
<proteinExistence type="predicted"/>
<gene>
    <name evidence="1" type="ORF">SCY_1400</name>
</gene>
<protein>
    <submittedName>
        <fullName evidence="1">Conserved protein</fullName>
    </submittedName>
</protein>
<accession>A6ZZB1</accession>
<dbReference type="AlphaFoldDB" id="A6ZZB1"/>
<dbReference type="EMBL" id="AAFW02000145">
    <property type="protein sequence ID" value="EDN60841.1"/>
    <property type="molecule type" value="Genomic_DNA"/>
</dbReference>
<evidence type="ECO:0000313" key="2">
    <source>
        <dbReference type="Proteomes" id="UP000007060"/>
    </source>
</evidence>
<evidence type="ECO:0000313" key="1">
    <source>
        <dbReference type="EMBL" id="EDN60841.1"/>
    </source>
</evidence>